<dbReference type="InterPro" id="IPR002797">
    <property type="entry name" value="Polysacc_synth"/>
</dbReference>
<dbReference type="EMBL" id="PYHP01000029">
    <property type="protein sequence ID" value="PUA39181.1"/>
    <property type="molecule type" value="Genomic_DNA"/>
</dbReference>
<keyword evidence="3 6" id="KW-0812">Transmembrane</keyword>
<dbReference type="AlphaFoldDB" id="A0A2T6G4V2"/>
<feature type="transmembrane region" description="Helical" evidence="6">
    <location>
        <begin position="318"/>
        <end position="336"/>
    </location>
</feature>
<feature type="transmembrane region" description="Helical" evidence="6">
    <location>
        <begin position="118"/>
        <end position="136"/>
    </location>
</feature>
<protein>
    <submittedName>
        <fullName evidence="7">Uncharacterized protein</fullName>
    </submittedName>
</protein>
<evidence type="ECO:0000256" key="4">
    <source>
        <dbReference type="ARBA" id="ARBA00022989"/>
    </source>
</evidence>
<feature type="transmembrane region" description="Helical" evidence="6">
    <location>
        <begin position="444"/>
        <end position="462"/>
    </location>
</feature>
<keyword evidence="5 6" id="KW-0472">Membrane</keyword>
<evidence type="ECO:0000256" key="1">
    <source>
        <dbReference type="ARBA" id="ARBA00004651"/>
    </source>
</evidence>
<dbReference type="PIRSF" id="PIRSF038958">
    <property type="entry name" value="PG_synth_SpoVB"/>
    <property type="match status" value="1"/>
</dbReference>
<keyword evidence="2" id="KW-1003">Cell membrane</keyword>
<dbReference type="Proteomes" id="UP000244184">
    <property type="component" value="Unassembled WGS sequence"/>
</dbReference>
<feature type="transmembrane region" description="Helical" evidence="6">
    <location>
        <begin position="267"/>
        <end position="289"/>
    </location>
</feature>
<feature type="transmembrane region" description="Helical" evidence="6">
    <location>
        <begin position="384"/>
        <end position="401"/>
    </location>
</feature>
<evidence type="ECO:0000256" key="3">
    <source>
        <dbReference type="ARBA" id="ARBA00022692"/>
    </source>
</evidence>
<organism evidence="7 8">
    <name type="scientific">Paenibacillus elgii</name>
    <dbReference type="NCBI Taxonomy" id="189691"/>
    <lineage>
        <taxon>Bacteria</taxon>
        <taxon>Bacillati</taxon>
        <taxon>Bacillota</taxon>
        <taxon>Bacilli</taxon>
        <taxon>Bacillales</taxon>
        <taxon>Paenibacillaceae</taxon>
        <taxon>Paenibacillus</taxon>
    </lineage>
</organism>
<dbReference type="InterPro" id="IPR024923">
    <property type="entry name" value="PG_synth_SpoVB"/>
</dbReference>
<evidence type="ECO:0000256" key="2">
    <source>
        <dbReference type="ARBA" id="ARBA00022475"/>
    </source>
</evidence>
<name>A0A2T6G4V2_9BACL</name>
<dbReference type="PANTHER" id="PTHR30250:SF24">
    <property type="entry name" value="STAGE V SPORULATION PROTEIN B"/>
    <property type="match status" value="1"/>
</dbReference>
<dbReference type="PANTHER" id="PTHR30250">
    <property type="entry name" value="PST FAMILY PREDICTED COLANIC ACID TRANSPORTER"/>
    <property type="match status" value="1"/>
</dbReference>
<dbReference type="Pfam" id="PF01943">
    <property type="entry name" value="Polysacc_synt"/>
    <property type="match status" value="1"/>
</dbReference>
<dbReference type="InterPro" id="IPR050833">
    <property type="entry name" value="Poly_Biosynth_Transport"/>
</dbReference>
<keyword evidence="4 6" id="KW-1133">Transmembrane helix</keyword>
<evidence type="ECO:0000256" key="6">
    <source>
        <dbReference type="SAM" id="Phobius"/>
    </source>
</evidence>
<dbReference type="GO" id="GO:0005886">
    <property type="term" value="C:plasma membrane"/>
    <property type="evidence" value="ECO:0007669"/>
    <property type="project" value="UniProtKB-SubCell"/>
</dbReference>
<gene>
    <name evidence="7" type="ORF">C8Z91_10800</name>
</gene>
<evidence type="ECO:0000313" key="7">
    <source>
        <dbReference type="EMBL" id="PUA39181.1"/>
    </source>
</evidence>
<comment type="subcellular location">
    <subcellularLocation>
        <location evidence="1">Cell membrane</location>
        <topology evidence="1">Multi-pass membrane protein</topology>
    </subcellularLocation>
</comment>
<accession>A0A2T6G4V2</accession>
<feature type="transmembrane region" description="Helical" evidence="6">
    <location>
        <begin position="84"/>
        <end position="103"/>
    </location>
</feature>
<feature type="transmembrane region" description="Helical" evidence="6">
    <location>
        <begin position="182"/>
        <end position="205"/>
    </location>
</feature>
<comment type="caution">
    <text evidence="7">The sequence shown here is derived from an EMBL/GenBank/DDBJ whole genome shotgun (WGS) entry which is preliminary data.</text>
</comment>
<evidence type="ECO:0000313" key="8">
    <source>
        <dbReference type="Proteomes" id="UP000244184"/>
    </source>
</evidence>
<reference evidence="7 8" key="1">
    <citation type="submission" date="2018-03" db="EMBL/GenBank/DDBJ databases">
        <title>Genome sequence of Paenibacillus elgii strain AC13 an antimicrobial compound producing bacteria.</title>
        <authorList>
            <person name="Kurokawa A.S."/>
            <person name="Araujo J.F."/>
            <person name="Costa R.A."/>
            <person name="Ortega D.B."/>
            <person name="Pires A.S."/>
            <person name="Pappas G.J.Jr."/>
            <person name="Franco O.L."/>
            <person name="Barreto C."/>
            <person name="Magalhaes B.S."/>
            <person name="Kruger R.H."/>
        </authorList>
    </citation>
    <scope>NUCLEOTIDE SEQUENCE [LARGE SCALE GENOMIC DNA]</scope>
    <source>
        <strain evidence="7 8">AC13</strain>
    </source>
</reference>
<feature type="transmembrane region" description="Helical" evidence="6">
    <location>
        <begin position="51"/>
        <end position="72"/>
    </location>
</feature>
<feature type="transmembrane region" description="Helical" evidence="6">
    <location>
        <begin position="356"/>
        <end position="377"/>
    </location>
</feature>
<proteinExistence type="predicted"/>
<feature type="transmembrane region" description="Helical" evidence="6">
    <location>
        <begin position="474"/>
        <end position="497"/>
    </location>
</feature>
<feature type="transmembrane region" description="Helical" evidence="6">
    <location>
        <begin position="12"/>
        <end position="31"/>
    </location>
</feature>
<evidence type="ECO:0000256" key="5">
    <source>
        <dbReference type="ARBA" id="ARBA00023136"/>
    </source>
</evidence>
<sequence>MRMILPPIFKQMALRTSAMLIVKLLGLLLRIPLFRYLGPEGVGLYQIAYSFYGLVLTLLTGGMPMALTLFTAKNAGNGWRIYRNMSMLYIGVCTLLCTSFFLFTNEIALRLGNEKLELAVRMFLPALWLVPLLSLLRGYLQGLEAFGAIAVSELVEQAFRVGTILLLLSIGTSLSMPQTLGTAALGASTGAICALAFLLVMLIRYSRSSSVSAVSGQAMPDHNLRMFAHTALALTATRLIIPLSDFLEASIVPMQLQVSGLSPGQALAIFGEMTGMAMTIVYIPTLITFSLTHTLSPKIAADWQARQFDRAFRRIGKAHNLTILWGISASLFLFTFAEELARLLFDQEKLATAIRLLSLCPLLAGLREVTTSVLWAVGLKKEPMRGILAGIACSITALYVLTGIPGWGYTGIAVGVLLLETIPVLWNLTVIRRDLKLSFSGRRLVMNAVVLLLLTGAVSLWGGRLLPAAGFSGIALQLTLMLLTFASSAGYVALIALTRHK</sequence>
<feature type="transmembrane region" description="Helical" evidence="6">
    <location>
        <begin position="407"/>
        <end position="432"/>
    </location>
</feature>